<evidence type="ECO:0000256" key="13">
    <source>
        <dbReference type="PROSITE-ProRule" id="PRU00277"/>
    </source>
</evidence>
<dbReference type="GO" id="GO:0051083">
    <property type="term" value="P:'de novo' cotranslational protein folding"/>
    <property type="evidence" value="ECO:0007669"/>
    <property type="project" value="TreeGrafter"/>
</dbReference>
<dbReference type="SUPFAM" id="SSF102735">
    <property type="entry name" value="Trigger factor ribosome-binding domain"/>
    <property type="match status" value="1"/>
</dbReference>
<comment type="caution">
    <text evidence="16">The sequence shown here is derived from an EMBL/GenBank/DDBJ whole genome shotgun (WGS) entry which is preliminary data.</text>
</comment>
<sequence length="428" mass="48172">MSFTVEKLEHSMAKLTITVPAEEFDKAMVKAYNKTKGRFNVPGFRKGKVPMAFIEKMYGPAVFYEDAANDMINEYYPKEAVASELEIASQPVIDVTQIEKGKDLIFTAEVAVKPEVTLGEYKGVEVEKINVEVTDEEVLEDIKKEQLQNARKVLVEGRPAKLEDEVTLDFEGFVDGVPFEGGKGENYKLVLGSHSFIDTFEDQLVGKNIGEDVEVNVTFPEDYQADELAGKPAVFKCKINSITESQLPELNDEFASEVGGCDTLDQYKEEVKNKLVAKKTKDAANEKEVKAIDKVIENATMDIADAQVEDMQHRMRDEFAQNLQYQGIKLEQYMQIVNVTEDELMERFKPQALKRIQQRAVLEAVVKAENIEATDEEVDEELTKMAEQYQMKLEDIKGFMGDAEIASMKKDVAVKKAAQLIVDAAKEI</sequence>
<dbReference type="InterPro" id="IPR046357">
    <property type="entry name" value="PPIase_dom_sf"/>
</dbReference>
<keyword evidence="12" id="KW-0963">Cytoplasm</keyword>
<dbReference type="PIRSF" id="PIRSF003095">
    <property type="entry name" value="Trigger_factor"/>
    <property type="match status" value="1"/>
</dbReference>
<dbReference type="Gene3D" id="3.30.70.1050">
    <property type="entry name" value="Trigger factor ribosome-binding domain"/>
    <property type="match status" value="1"/>
</dbReference>
<dbReference type="Gene3D" id="1.10.3120.10">
    <property type="entry name" value="Trigger factor, C-terminal domain"/>
    <property type="match status" value="1"/>
</dbReference>
<keyword evidence="9 12" id="KW-0131">Cell cycle</keyword>
<reference evidence="16 17" key="1">
    <citation type="submission" date="2018-08" db="EMBL/GenBank/DDBJ databases">
        <title>A genome reference for cultivated species of the human gut microbiota.</title>
        <authorList>
            <person name="Zou Y."/>
            <person name="Xue W."/>
            <person name="Luo G."/>
        </authorList>
    </citation>
    <scope>NUCLEOTIDE SEQUENCE [LARGE SCALE GENOMIC DNA]</scope>
    <source>
        <strain evidence="16 17">AF22-21</strain>
    </source>
</reference>
<dbReference type="InterPro" id="IPR008881">
    <property type="entry name" value="Trigger_fac_ribosome-bd_bac"/>
</dbReference>
<feature type="domain" description="PPIase FKBP-type" evidence="15">
    <location>
        <begin position="163"/>
        <end position="223"/>
    </location>
</feature>
<dbReference type="InterPro" id="IPR027304">
    <property type="entry name" value="Trigger_fact/SurA_dom_sf"/>
</dbReference>
<dbReference type="PANTHER" id="PTHR30560:SF3">
    <property type="entry name" value="TRIGGER FACTOR-LIKE PROTEIN TIG, CHLOROPLASTIC"/>
    <property type="match status" value="1"/>
</dbReference>
<evidence type="ECO:0000256" key="11">
    <source>
        <dbReference type="ARBA" id="ARBA00029986"/>
    </source>
</evidence>
<comment type="similarity">
    <text evidence="2 12 14">Belongs to the FKBP-type PPIase family. Tig subfamily.</text>
</comment>
<evidence type="ECO:0000256" key="5">
    <source>
        <dbReference type="ARBA" id="ARBA00022618"/>
    </source>
</evidence>
<accession>A0A412IQJ0</accession>
<dbReference type="GO" id="GO:0051301">
    <property type="term" value="P:cell division"/>
    <property type="evidence" value="ECO:0007669"/>
    <property type="project" value="UniProtKB-KW"/>
</dbReference>
<dbReference type="OrthoDB" id="9767721at2"/>
<evidence type="ECO:0000313" key="16">
    <source>
        <dbReference type="EMBL" id="RGS40695.1"/>
    </source>
</evidence>
<evidence type="ECO:0000256" key="6">
    <source>
        <dbReference type="ARBA" id="ARBA00023110"/>
    </source>
</evidence>
<dbReference type="InterPro" id="IPR008880">
    <property type="entry name" value="Trigger_fac_C"/>
</dbReference>
<dbReference type="GO" id="GO:0005737">
    <property type="term" value="C:cytoplasm"/>
    <property type="evidence" value="ECO:0007669"/>
    <property type="project" value="UniProtKB-SubCell"/>
</dbReference>
<dbReference type="SUPFAM" id="SSF54534">
    <property type="entry name" value="FKBP-like"/>
    <property type="match status" value="1"/>
</dbReference>
<dbReference type="SUPFAM" id="SSF109998">
    <property type="entry name" value="Triger factor/SurA peptide-binding domain-like"/>
    <property type="match status" value="1"/>
</dbReference>
<comment type="function">
    <text evidence="10 12">Involved in protein export. Acts as a chaperone by maintaining the newly synthesized protein in an open conformation. Functions as a peptidyl-prolyl cis-trans isomerase.</text>
</comment>
<dbReference type="Pfam" id="PF05697">
    <property type="entry name" value="Trigger_N"/>
    <property type="match status" value="1"/>
</dbReference>
<keyword evidence="8 12" id="KW-0413">Isomerase</keyword>
<dbReference type="InterPro" id="IPR036611">
    <property type="entry name" value="Trigger_fac_ribosome-bd_sf"/>
</dbReference>
<dbReference type="PANTHER" id="PTHR30560">
    <property type="entry name" value="TRIGGER FACTOR CHAPERONE AND PEPTIDYL-PROLYL CIS/TRANS ISOMERASE"/>
    <property type="match status" value="1"/>
</dbReference>
<evidence type="ECO:0000256" key="9">
    <source>
        <dbReference type="ARBA" id="ARBA00023306"/>
    </source>
</evidence>
<dbReference type="FunFam" id="3.10.50.40:FF:000001">
    <property type="entry name" value="Trigger factor"/>
    <property type="match status" value="1"/>
</dbReference>
<dbReference type="GeneID" id="92831959"/>
<evidence type="ECO:0000259" key="15">
    <source>
        <dbReference type="PROSITE" id="PS50059"/>
    </source>
</evidence>
<keyword evidence="5 12" id="KW-0132">Cell division</keyword>
<evidence type="ECO:0000256" key="12">
    <source>
        <dbReference type="HAMAP-Rule" id="MF_00303"/>
    </source>
</evidence>
<dbReference type="AlphaFoldDB" id="A0A412IQJ0"/>
<dbReference type="Gene3D" id="3.10.50.40">
    <property type="match status" value="1"/>
</dbReference>
<evidence type="ECO:0000256" key="1">
    <source>
        <dbReference type="ARBA" id="ARBA00000971"/>
    </source>
</evidence>
<comment type="domain">
    <text evidence="12">Consists of 3 domains; the N-terminus binds the ribosome, the middle domain has PPIase activity, while the C-terminus has intrinsic chaperone activity on its own.</text>
</comment>
<evidence type="ECO:0000256" key="10">
    <source>
        <dbReference type="ARBA" id="ARBA00024849"/>
    </source>
</evidence>
<dbReference type="Pfam" id="PF05698">
    <property type="entry name" value="Trigger_C"/>
    <property type="match status" value="1"/>
</dbReference>
<dbReference type="Pfam" id="PF00254">
    <property type="entry name" value="FKBP_C"/>
    <property type="match status" value="1"/>
</dbReference>
<keyword evidence="6 12" id="KW-0697">Rotamase</keyword>
<protein>
    <recommendedName>
        <fullName evidence="4 12">Trigger factor</fullName>
        <shortName evidence="12">TF</shortName>
        <ecNumber evidence="3 12">5.2.1.8</ecNumber>
    </recommendedName>
    <alternativeName>
        <fullName evidence="11 12">PPIase</fullName>
    </alternativeName>
</protein>
<comment type="subcellular location">
    <subcellularLocation>
        <location evidence="12">Cytoplasm</location>
    </subcellularLocation>
    <text evidence="12">About half TF is bound to the ribosome near the polypeptide exit tunnel while the other half is free in the cytoplasm.</text>
</comment>
<dbReference type="InterPro" id="IPR037041">
    <property type="entry name" value="Trigger_fac_C_sf"/>
</dbReference>
<evidence type="ECO:0000256" key="2">
    <source>
        <dbReference type="ARBA" id="ARBA00005464"/>
    </source>
</evidence>
<evidence type="ECO:0000256" key="7">
    <source>
        <dbReference type="ARBA" id="ARBA00023186"/>
    </source>
</evidence>
<dbReference type="GO" id="GO:0043022">
    <property type="term" value="F:ribosome binding"/>
    <property type="evidence" value="ECO:0007669"/>
    <property type="project" value="TreeGrafter"/>
</dbReference>
<dbReference type="HAMAP" id="MF_00303">
    <property type="entry name" value="Trigger_factor_Tig"/>
    <property type="match status" value="1"/>
</dbReference>
<dbReference type="PROSITE" id="PS50059">
    <property type="entry name" value="FKBP_PPIASE"/>
    <property type="match status" value="1"/>
</dbReference>
<dbReference type="EMBL" id="QRVK01000025">
    <property type="protein sequence ID" value="RGS40695.1"/>
    <property type="molecule type" value="Genomic_DNA"/>
</dbReference>
<evidence type="ECO:0000256" key="3">
    <source>
        <dbReference type="ARBA" id="ARBA00013194"/>
    </source>
</evidence>
<dbReference type="GO" id="GO:0003755">
    <property type="term" value="F:peptidyl-prolyl cis-trans isomerase activity"/>
    <property type="evidence" value="ECO:0007669"/>
    <property type="project" value="UniProtKB-UniRule"/>
</dbReference>
<dbReference type="NCBIfam" id="TIGR00115">
    <property type="entry name" value="tig"/>
    <property type="match status" value="1"/>
</dbReference>
<dbReference type="InterPro" id="IPR005215">
    <property type="entry name" value="Trig_fac"/>
</dbReference>
<gene>
    <name evidence="12" type="primary">tig</name>
    <name evidence="16" type="ORF">DWX94_09715</name>
</gene>
<organism evidence="16 17">
    <name type="scientific">Coprococcus eutactus</name>
    <dbReference type="NCBI Taxonomy" id="33043"/>
    <lineage>
        <taxon>Bacteria</taxon>
        <taxon>Bacillati</taxon>
        <taxon>Bacillota</taxon>
        <taxon>Clostridia</taxon>
        <taxon>Lachnospirales</taxon>
        <taxon>Lachnospiraceae</taxon>
        <taxon>Coprococcus</taxon>
    </lineage>
</organism>
<name>A0A412IQJ0_9FIRM</name>
<dbReference type="InterPro" id="IPR001179">
    <property type="entry name" value="PPIase_FKBP_dom"/>
</dbReference>
<evidence type="ECO:0000256" key="8">
    <source>
        <dbReference type="ARBA" id="ARBA00023235"/>
    </source>
</evidence>
<evidence type="ECO:0000313" key="17">
    <source>
        <dbReference type="Proteomes" id="UP000283295"/>
    </source>
</evidence>
<comment type="catalytic activity">
    <reaction evidence="1 12 13">
        <text>[protein]-peptidylproline (omega=180) = [protein]-peptidylproline (omega=0)</text>
        <dbReference type="Rhea" id="RHEA:16237"/>
        <dbReference type="Rhea" id="RHEA-COMP:10747"/>
        <dbReference type="Rhea" id="RHEA-COMP:10748"/>
        <dbReference type="ChEBI" id="CHEBI:83833"/>
        <dbReference type="ChEBI" id="CHEBI:83834"/>
        <dbReference type="EC" id="5.2.1.8"/>
    </reaction>
</comment>
<evidence type="ECO:0000256" key="4">
    <source>
        <dbReference type="ARBA" id="ARBA00016902"/>
    </source>
</evidence>
<dbReference type="Proteomes" id="UP000283295">
    <property type="component" value="Unassembled WGS sequence"/>
</dbReference>
<dbReference type="EC" id="5.2.1.8" evidence="3 12"/>
<keyword evidence="7 12" id="KW-0143">Chaperone</keyword>
<evidence type="ECO:0000256" key="14">
    <source>
        <dbReference type="RuleBase" id="RU003914"/>
    </source>
</evidence>
<dbReference type="RefSeq" id="WP_004853192.1">
    <property type="nucleotide sequence ID" value="NZ_CABIWG010000001.1"/>
</dbReference>
<dbReference type="GO" id="GO:0015031">
    <property type="term" value="P:protein transport"/>
    <property type="evidence" value="ECO:0007669"/>
    <property type="project" value="UniProtKB-UniRule"/>
</dbReference>
<dbReference type="GO" id="GO:0044183">
    <property type="term" value="F:protein folding chaperone"/>
    <property type="evidence" value="ECO:0007669"/>
    <property type="project" value="TreeGrafter"/>
</dbReference>
<dbReference type="GO" id="GO:0043335">
    <property type="term" value="P:protein unfolding"/>
    <property type="evidence" value="ECO:0007669"/>
    <property type="project" value="TreeGrafter"/>
</dbReference>
<proteinExistence type="inferred from homology"/>